<feature type="region of interest" description="Disordered" evidence="1">
    <location>
        <begin position="120"/>
        <end position="153"/>
    </location>
</feature>
<dbReference type="EMBL" id="ML978127">
    <property type="protein sequence ID" value="KAF2098099.1"/>
    <property type="molecule type" value="Genomic_DNA"/>
</dbReference>
<organism evidence="2 3">
    <name type="scientific">Rhizodiscina lignyota</name>
    <dbReference type="NCBI Taxonomy" id="1504668"/>
    <lineage>
        <taxon>Eukaryota</taxon>
        <taxon>Fungi</taxon>
        <taxon>Dikarya</taxon>
        <taxon>Ascomycota</taxon>
        <taxon>Pezizomycotina</taxon>
        <taxon>Dothideomycetes</taxon>
        <taxon>Pleosporomycetidae</taxon>
        <taxon>Aulographales</taxon>
        <taxon>Rhizodiscinaceae</taxon>
        <taxon>Rhizodiscina</taxon>
    </lineage>
</organism>
<reference evidence="2" key="1">
    <citation type="journal article" date="2020" name="Stud. Mycol.">
        <title>101 Dothideomycetes genomes: a test case for predicting lifestyles and emergence of pathogens.</title>
        <authorList>
            <person name="Haridas S."/>
            <person name="Albert R."/>
            <person name="Binder M."/>
            <person name="Bloem J."/>
            <person name="Labutti K."/>
            <person name="Salamov A."/>
            <person name="Andreopoulos B."/>
            <person name="Baker S."/>
            <person name="Barry K."/>
            <person name="Bills G."/>
            <person name="Bluhm B."/>
            <person name="Cannon C."/>
            <person name="Castanera R."/>
            <person name="Culley D."/>
            <person name="Daum C."/>
            <person name="Ezra D."/>
            <person name="Gonzalez J."/>
            <person name="Henrissat B."/>
            <person name="Kuo A."/>
            <person name="Liang C."/>
            <person name="Lipzen A."/>
            <person name="Lutzoni F."/>
            <person name="Magnuson J."/>
            <person name="Mondo S."/>
            <person name="Nolan M."/>
            <person name="Ohm R."/>
            <person name="Pangilinan J."/>
            <person name="Park H.-J."/>
            <person name="Ramirez L."/>
            <person name="Alfaro M."/>
            <person name="Sun H."/>
            <person name="Tritt A."/>
            <person name="Yoshinaga Y."/>
            <person name="Zwiers L.-H."/>
            <person name="Turgeon B."/>
            <person name="Goodwin S."/>
            <person name="Spatafora J."/>
            <person name="Crous P."/>
            <person name="Grigoriev I."/>
        </authorList>
    </citation>
    <scope>NUCLEOTIDE SEQUENCE</scope>
    <source>
        <strain evidence="2">CBS 133067</strain>
    </source>
</reference>
<evidence type="ECO:0000313" key="3">
    <source>
        <dbReference type="Proteomes" id="UP000799772"/>
    </source>
</evidence>
<dbReference type="AlphaFoldDB" id="A0A9P4IC64"/>
<protein>
    <submittedName>
        <fullName evidence="2">Uncharacterized protein</fullName>
    </submittedName>
</protein>
<accession>A0A9P4IC64</accession>
<gene>
    <name evidence="2" type="ORF">NA57DRAFT_57264</name>
</gene>
<dbReference type="Proteomes" id="UP000799772">
    <property type="component" value="Unassembled WGS sequence"/>
</dbReference>
<keyword evidence="3" id="KW-1185">Reference proteome</keyword>
<proteinExistence type="predicted"/>
<name>A0A9P4IC64_9PEZI</name>
<comment type="caution">
    <text evidence="2">The sequence shown here is derived from an EMBL/GenBank/DDBJ whole genome shotgun (WGS) entry which is preliminary data.</text>
</comment>
<evidence type="ECO:0000313" key="2">
    <source>
        <dbReference type="EMBL" id="KAF2098099.1"/>
    </source>
</evidence>
<sequence length="153" mass="16548">MANSPLDPLHIRTGTALCETPQFPILMHPNDAHLSPPCSPTAPGVQNGVSVYSRRLSTHIASLLAEATRTAATRECIPPAHLPTSKGNLMSAGAAAEMEATMARLSLDSNTVPRVRMVKVEKEGDDENSAAEKRKSMNKHRLRLSLSERRTSI</sequence>
<evidence type="ECO:0000256" key="1">
    <source>
        <dbReference type="SAM" id="MobiDB-lite"/>
    </source>
</evidence>